<proteinExistence type="predicted"/>
<feature type="region of interest" description="Disordered" evidence="1">
    <location>
        <begin position="69"/>
        <end position="96"/>
    </location>
</feature>
<accession>A0A0R3Q9E1</accession>
<dbReference type="Proteomes" id="UP000280834">
    <property type="component" value="Unassembled WGS sequence"/>
</dbReference>
<dbReference type="EMBL" id="UZAG01001829">
    <property type="protein sequence ID" value="VDO12193.1"/>
    <property type="molecule type" value="Genomic_DNA"/>
</dbReference>
<keyword evidence="3" id="KW-1185">Reference proteome</keyword>
<gene>
    <name evidence="2" type="ORF">BTMF_LOCUS2274</name>
</gene>
<feature type="compositionally biased region" description="Basic and acidic residues" evidence="1">
    <location>
        <begin position="74"/>
        <end position="96"/>
    </location>
</feature>
<reference evidence="4" key="1">
    <citation type="submission" date="2017-02" db="UniProtKB">
        <authorList>
            <consortium name="WormBaseParasite"/>
        </authorList>
    </citation>
    <scope>IDENTIFICATION</scope>
</reference>
<evidence type="ECO:0000313" key="3">
    <source>
        <dbReference type="Proteomes" id="UP000280834"/>
    </source>
</evidence>
<sequence length="120" mass="13999">MMYDKLLILMNVIYCLRIFDKSSIRLENDNTKDYLEMWIISNDDNNSTLNKLEGGRGGEKYFDENLGTTRTQHNHQDGEEKCAQRGREHHRSEHSKSRFQHFLFTVSSAVTIDGRGNESL</sequence>
<protein>
    <submittedName>
        <fullName evidence="2 4">Uncharacterized protein</fullName>
    </submittedName>
</protein>
<evidence type="ECO:0000256" key="1">
    <source>
        <dbReference type="SAM" id="MobiDB-lite"/>
    </source>
</evidence>
<dbReference type="AlphaFoldDB" id="A0A0R3Q9E1"/>
<reference evidence="2 3" key="2">
    <citation type="submission" date="2018-11" db="EMBL/GenBank/DDBJ databases">
        <authorList>
            <consortium name="Pathogen Informatics"/>
        </authorList>
    </citation>
    <scope>NUCLEOTIDE SEQUENCE [LARGE SCALE GENOMIC DNA]</scope>
</reference>
<dbReference type="WBParaSite" id="BTMF_0000294901-mRNA-1">
    <property type="protein sequence ID" value="BTMF_0000294901-mRNA-1"/>
    <property type="gene ID" value="BTMF_0000294901"/>
</dbReference>
<name>A0A0R3Q9E1_9BILA</name>
<evidence type="ECO:0000313" key="2">
    <source>
        <dbReference type="EMBL" id="VDO12193.1"/>
    </source>
</evidence>
<organism evidence="4">
    <name type="scientific">Brugia timori</name>
    <dbReference type="NCBI Taxonomy" id="42155"/>
    <lineage>
        <taxon>Eukaryota</taxon>
        <taxon>Metazoa</taxon>
        <taxon>Ecdysozoa</taxon>
        <taxon>Nematoda</taxon>
        <taxon>Chromadorea</taxon>
        <taxon>Rhabditida</taxon>
        <taxon>Spirurina</taxon>
        <taxon>Spiruromorpha</taxon>
        <taxon>Filarioidea</taxon>
        <taxon>Onchocercidae</taxon>
        <taxon>Brugia</taxon>
    </lineage>
</organism>
<evidence type="ECO:0000313" key="4">
    <source>
        <dbReference type="WBParaSite" id="BTMF_0000294901-mRNA-1"/>
    </source>
</evidence>